<feature type="compositionally biased region" description="Polar residues" evidence="2">
    <location>
        <begin position="179"/>
        <end position="191"/>
    </location>
</feature>
<evidence type="ECO:0000313" key="5">
    <source>
        <dbReference type="Proteomes" id="UP000253551"/>
    </source>
</evidence>
<feature type="region of interest" description="Disordered" evidence="2">
    <location>
        <begin position="179"/>
        <end position="201"/>
    </location>
</feature>
<gene>
    <name evidence="4" type="ORF">CU098_002935</name>
</gene>
<dbReference type="Proteomes" id="UP000253551">
    <property type="component" value="Unassembled WGS sequence"/>
</dbReference>
<dbReference type="GO" id="GO:0016020">
    <property type="term" value="C:membrane"/>
    <property type="evidence" value="ECO:0007669"/>
    <property type="project" value="TreeGrafter"/>
</dbReference>
<dbReference type="Pfam" id="PF10205">
    <property type="entry name" value="KLRAQ"/>
    <property type="match status" value="1"/>
</dbReference>
<sequence length="581" mass="67174">MSDGLFSKHAILHAGTIPVSAEELSQRYAKLFQQYSRLKAQHTILKKAVIKALQEQASNVALQGDMKKKEKELRKLQEQLDLLSFHNERLTKRIQAVQDSEQKGSYFSLLGGSAKKELEKNTQALDAANSDLERKILENEQLHDELTEKQSEFTASINVLLKQIQDLEDRVDELEAENMSLQSSTQEVNTMETKDIDLSKEEEQLLRQKTEELKSDLSKKTRLLEEQEKKSKENDARLLSEIRSLRAILIAKMGHMENKNLKDILPGSQDALENLEKEAKNYIQSIQNNDTKEPKSLPHEIAEKLAISHETWRKEFENVTAELESKKKEMNELLEKAQQGQAQESENKDQLRQMQEKFEEESQQLEEKHKEMIEQLNTQHNEQINHHLSAKEDVVKRVQELETVNDKLEQENIRLQQEIEQIHINRPSVVSSETQTETEIEKTEDEGDEEVFIYPKKAENEEEDEEAFVYTGVDALPTSAEKDLGNQDAILELKTSYEKQVNELTEKLQMSDSKALRLENMYKNAENQLASKEQLNQSMKLEIEKLNKKVKHVEDMMATTETNYQKQVDAMTELITTLQSS</sequence>
<comment type="caution">
    <text evidence="4">The sequence shown here is derived from an EMBL/GenBank/DDBJ whole genome shotgun (WGS) entry which is preliminary data.</text>
</comment>
<dbReference type="GO" id="GO:0005769">
    <property type="term" value="C:early endosome"/>
    <property type="evidence" value="ECO:0007669"/>
    <property type="project" value="TreeGrafter"/>
</dbReference>
<keyword evidence="1" id="KW-0175">Coiled coil</keyword>
<dbReference type="InterPro" id="IPR040024">
    <property type="entry name" value="PPP1R21"/>
</dbReference>
<feature type="coiled-coil region" evidence="1">
    <location>
        <begin position="258"/>
        <end position="425"/>
    </location>
</feature>
<dbReference type="InterPro" id="IPR049372">
    <property type="entry name" value="PPP1R21_C"/>
</dbReference>
<evidence type="ECO:0000256" key="1">
    <source>
        <dbReference type="SAM" id="Coils"/>
    </source>
</evidence>
<feature type="coiled-coil region" evidence="1">
    <location>
        <begin position="494"/>
        <end position="563"/>
    </location>
</feature>
<dbReference type="PANTHER" id="PTHR21448">
    <property type="entry name" value="SMOOTH MUSCLE MYOSIN HEAVY CHAIN-RELATED"/>
    <property type="match status" value="1"/>
</dbReference>
<keyword evidence="5" id="KW-1185">Reference proteome</keyword>
<dbReference type="AlphaFoldDB" id="A0A367J4C5"/>
<feature type="compositionally biased region" description="Basic and acidic residues" evidence="2">
    <location>
        <begin position="192"/>
        <end position="201"/>
    </location>
</feature>
<dbReference type="STRING" id="4846.A0A367J4C5"/>
<dbReference type="EMBL" id="PJQM01004351">
    <property type="protein sequence ID" value="RCH84765.1"/>
    <property type="molecule type" value="Genomic_DNA"/>
</dbReference>
<dbReference type="PANTHER" id="PTHR21448:SF0">
    <property type="entry name" value="PROTEIN PHOSPHATASE 1 REGULATORY SUBUNIT 21"/>
    <property type="match status" value="1"/>
</dbReference>
<proteinExistence type="predicted"/>
<evidence type="ECO:0000313" key="4">
    <source>
        <dbReference type="EMBL" id="RCH84765.1"/>
    </source>
</evidence>
<evidence type="ECO:0000256" key="2">
    <source>
        <dbReference type="SAM" id="MobiDB-lite"/>
    </source>
</evidence>
<protein>
    <recommendedName>
        <fullName evidence="3">Protein phosphatase 1 regulatory subunit 21 N-terminal domain-containing protein</fullName>
    </recommendedName>
</protein>
<dbReference type="Pfam" id="PF21636">
    <property type="entry name" value="PPP1R21_C"/>
    <property type="match status" value="1"/>
</dbReference>
<reference evidence="4 5" key="1">
    <citation type="journal article" date="2018" name="G3 (Bethesda)">
        <title>Phylogenetic and Phylogenomic Definition of Rhizopus Species.</title>
        <authorList>
            <person name="Gryganskyi A.P."/>
            <person name="Golan J."/>
            <person name="Dolatabadi S."/>
            <person name="Mondo S."/>
            <person name="Robb S."/>
            <person name="Idnurm A."/>
            <person name="Muszewska A."/>
            <person name="Steczkiewicz K."/>
            <person name="Masonjones S."/>
            <person name="Liao H.L."/>
            <person name="Gajdeczka M.T."/>
            <person name="Anike F."/>
            <person name="Vuek A."/>
            <person name="Anishchenko I.M."/>
            <person name="Voigt K."/>
            <person name="de Hoog G.S."/>
            <person name="Smith M.E."/>
            <person name="Heitman J."/>
            <person name="Vilgalys R."/>
            <person name="Stajich J.E."/>
        </authorList>
    </citation>
    <scope>NUCLEOTIDE SEQUENCE [LARGE SCALE GENOMIC DNA]</scope>
    <source>
        <strain evidence="4 5">LSU 92-RS-03</strain>
    </source>
</reference>
<accession>A0A367J4C5</accession>
<dbReference type="InterPro" id="IPR019343">
    <property type="entry name" value="PPP1R21_N"/>
</dbReference>
<evidence type="ECO:0000259" key="3">
    <source>
        <dbReference type="SMART" id="SM01254"/>
    </source>
</evidence>
<feature type="domain" description="Protein phosphatase 1 regulatory subunit 21 N-terminal" evidence="3">
    <location>
        <begin position="29"/>
        <end position="142"/>
    </location>
</feature>
<dbReference type="SMART" id="SM01254">
    <property type="entry name" value="KLRAQ"/>
    <property type="match status" value="1"/>
</dbReference>
<dbReference type="OrthoDB" id="5566667at2759"/>
<organism evidence="4 5">
    <name type="scientific">Rhizopus stolonifer</name>
    <name type="common">Rhizopus nigricans</name>
    <dbReference type="NCBI Taxonomy" id="4846"/>
    <lineage>
        <taxon>Eukaryota</taxon>
        <taxon>Fungi</taxon>
        <taxon>Fungi incertae sedis</taxon>
        <taxon>Mucoromycota</taxon>
        <taxon>Mucoromycotina</taxon>
        <taxon>Mucoromycetes</taxon>
        <taxon>Mucorales</taxon>
        <taxon>Mucorineae</taxon>
        <taxon>Rhizopodaceae</taxon>
        <taxon>Rhizopus</taxon>
    </lineage>
</organism>
<name>A0A367J4C5_RHIST</name>